<gene>
    <name evidence="1" type="ORF">METZ01_LOCUS331083</name>
</gene>
<proteinExistence type="predicted"/>
<sequence length="81" mass="9060">MKRFIVFWSLISLFGMLFFSVASANQDIELQTETKSSLQLTIKEAAAKALLHNPTLSAFSLDKRVKEAQTLQAGLRPNPHL</sequence>
<dbReference type="SUPFAM" id="SSF56954">
    <property type="entry name" value="Outer membrane efflux proteins (OEP)"/>
    <property type="match status" value="1"/>
</dbReference>
<evidence type="ECO:0008006" key="2">
    <source>
        <dbReference type="Google" id="ProtNLM"/>
    </source>
</evidence>
<feature type="non-terminal residue" evidence="1">
    <location>
        <position position="81"/>
    </location>
</feature>
<name>A0A382PY07_9ZZZZ</name>
<dbReference type="EMBL" id="UINC01110610">
    <property type="protein sequence ID" value="SVC78229.1"/>
    <property type="molecule type" value="Genomic_DNA"/>
</dbReference>
<organism evidence="1">
    <name type="scientific">marine metagenome</name>
    <dbReference type="NCBI Taxonomy" id="408172"/>
    <lineage>
        <taxon>unclassified sequences</taxon>
        <taxon>metagenomes</taxon>
        <taxon>ecological metagenomes</taxon>
    </lineage>
</organism>
<accession>A0A382PY07</accession>
<reference evidence="1" key="1">
    <citation type="submission" date="2018-05" db="EMBL/GenBank/DDBJ databases">
        <authorList>
            <person name="Lanie J.A."/>
            <person name="Ng W.-L."/>
            <person name="Kazmierczak K.M."/>
            <person name="Andrzejewski T.M."/>
            <person name="Davidsen T.M."/>
            <person name="Wayne K.J."/>
            <person name="Tettelin H."/>
            <person name="Glass J.I."/>
            <person name="Rusch D."/>
            <person name="Podicherti R."/>
            <person name="Tsui H.-C.T."/>
            <person name="Winkler M.E."/>
        </authorList>
    </citation>
    <scope>NUCLEOTIDE SEQUENCE</scope>
</reference>
<protein>
    <recommendedName>
        <fullName evidence="2">TolC family protein</fullName>
    </recommendedName>
</protein>
<evidence type="ECO:0000313" key="1">
    <source>
        <dbReference type="EMBL" id="SVC78229.1"/>
    </source>
</evidence>
<dbReference type="AlphaFoldDB" id="A0A382PY07"/>